<evidence type="ECO:0000313" key="1">
    <source>
        <dbReference type="EMBL" id="KAG1520530.1"/>
    </source>
</evidence>
<gene>
    <name evidence="1" type="ORF">G6F51_014732</name>
</gene>
<comment type="caution">
    <text evidence="1">The sequence shown here is derived from an EMBL/GenBank/DDBJ whole genome shotgun (WGS) entry which is preliminary data.</text>
</comment>
<protein>
    <submittedName>
        <fullName evidence="1">Uncharacterized protein</fullName>
    </submittedName>
</protein>
<evidence type="ECO:0000313" key="2">
    <source>
        <dbReference type="Proteomes" id="UP000717996"/>
    </source>
</evidence>
<accession>A0A9P7BY37</accession>
<dbReference type="Proteomes" id="UP000717996">
    <property type="component" value="Unassembled WGS sequence"/>
</dbReference>
<dbReference type="EMBL" id="JAANIT010015976">
    <property type="protein sequence ID" value="KAG1520530.1"/>
    <property type="molecule type" value="Genomic_DNA"/>
</dbReference>
<name>A0A9P7BY37_RHIOR</name>
<dbReference type="AlphaFoldDB" id="A0A9P7BY37"/>
<reference evidence="1" key="1">
    <citation type="journal article" date="2020" name="Microb. Genom.">
        <title>Genetic diversity of clinical and environmental Mucorales isolates obtained from an investigation of mucormycosis cases among solid organ transplant recipients.</title>
        <authorList>
            <person name="Nguyen M.H."/>
            <person name="Kaul D."/>
            <person name="Muto C."/>
            <person name="Cheng S.J."/>
            <person name="Richter R.A."/>
            <person name="Bruno V.M."/>
            <person name="Liu G."/>
            <person name="Beyhan S."/>
            <person name="Sundermann A.J."/>
            <person name="Mounaud S."/>
            <person name="Pasculle A.W."/>
            <person name="Nierman W.C."/>
            <person name="Driscoll E."/>
            <person name="Cumbie R."/>
            <person name="Clancy C.J."/>
            <person name="Dupont C.L."/>
        </authorList>
    </citation>
    <scope>NUCLEOTIDE SEQUENCE</scope>
    <source>
        <strain evidence="1">GL16</strain>
    </source>
</reference>
<organism evidence="1 2">
    <name type="scientific">Rhizopus oryzae</name>
    <name type="common">Mucormycosis agent</name>
    <name type="synonym">Rhizopus arrhizus var. delemar</name>
    <dbReference type="NCBI Taxonomy" id="64495"/>
    <lineage>
        <taxon>Eukaryota</taxon>
        <taxon>Fungi</taxon>
        <taxon>Fungi incertae sedis</taxon>
        <taxon>Mucoromycota</taxon>
        <taxon>Mucoromycotina</taxon>
        <taxon>Mucoromycetes</taxon>
        <taxon>Mucorales</taxon>
        <taxon>Mucorineae</taxon>
        <taxon>Rhizopodaceae</taxon>
        <taxon>Rhizopus</taxon>
    </lineage>
</organism>
<sequence length="89" mass="9927">MGCVGGGDLYHRQHVRNRVHARTAVFGRPFDAHQAVLAEQADVVQRELAGTVVMLRTRGDLLLRDAPRHVLQHQLLFSKAEIHNTLPGT</sequence>
<proteinExistence type="predicted"/>